<dbReference type="InterPro" id="IPR048341">
    <property type="entry name" value="DUF1285_N"/>
</dbReference>
<feature type="region of interest" description="Disordered" evidence="1">
    <location>
        <begin position="1"/>
        <end position="27"/>
    </location>
</feature>
<dbReference type="Pfam" id="PF21028">
    <property type="entry name" value="DUF1285_C"/>
    <property type="match status" value="1"/>
</dbReference>
<organism evidence="4 5">
    <name type="scientific">Tanticharoenia sakaeratensis NBRC 103193</name>
    <dbReference type="NCBI Taxonomy" id="1231623"/>
    <lineage>
        <taxon>Bacteria</taxon>
        <taxon>Pseudomonadati</taxon>
        <taxon>Pseudomonadota</taxon>
        <taxon>Alphaproteobacteria</taxon>
        <taxon>Acetobacterales</taxon>
        <taxon>Acetobacteraceae</taxon>
        <taxon>Tanticharoenia</taxon>
    </lineage>
</organism>
<dbReference type="Gene3D" id="2.30.270.10">
    <property type="entry name" value="duf1285 protein"/>
    <property type="match status" value="1"/>
</dbReference>
<feature type="domain" description="DUF1285" evidence="3">
    <location>
        <begin position="93"/>
        <end position="197"/>
    </location>
</feature>
<dbReference type="Proteomes" id="UP000032679">
    <property type="component" value="Unassembled WGS sequence"/>
</dbReference>
<name>A0A0D6MJ40_9PROT</name>
<evidence type="ECO:0000313" key="4">
    <source>
        <dbReference type="EMBL" id="GAN53652.1"/>
    </source>
</evidence>
<dbReference type="Pfam" id="PF06938">
    <property type="entry name" value="DUF1285_N"/>
    <property type="match status" value="1"/>
</dbReference>
<dbReference type="InterPro" id="IPR010707">
    <property type="entry name" value="DUF1285"/>
</dbReference>
<evidence type="ECO:0008006" key="6">
    <source>
        <dbReference type="Google" id="ProtNLM"/>
    </source>
</evidence>
<gene>
    <name evidence="4" type="ORF">Tasa_010_199</name>
</gene>
<dbReference type="InterPro" id="IPR023361">
    <property type="entry name" value="DUF1285_beta_roll_sf"/>
</dbReference>
<comment type="caution">
    <text evidence="4">The sequence shown here is derived from an EMBL/GenBank/DDBJ whole genome shotgun (WGS) entry which is preliminary data.</text>
</comment>
<keyword evidence="5" id="KW-1185">Reference proteome</keyword>
<reference evidence="4 5" key="1">
    <citation type="submission" date="2012-10" db="EMBL/GenBank/DDBJ databases">
        <title>Genome sequencing of Tanticharoenia sakaeratensis NBRC 103193.</title>
        <authorList>
            <person name="Azuma Y."/>
            <person name="Hadano H."/>
            <person name="Hirakawa H."/>
            <person name="Matsushita K."/>
        </authorList>
    </citation>
    <scope>NUCLEOTIDE SEQUENCE [LARGE SCALE GENOMIC DNA]</scope>
    <source>
        <strain evidence="4 5">NBRC 103193</strain>
    </source>
</reference>
<dbReference type="PIRSF" id="PIRSF029557">
    <property type="entry name" value="UCP029557"/>
    <property type="match status" value="1"/>
</dbReference>
<dbReference type="STRING" id="1231623.Tasa_010_199"/>
<evidence type="ECO:0000259" key="2">
    <source>
        <dbReference type="Pfam" id="PF06938"/>
    </source>
</evidence>
<dbReference type="InterPro" id="IPR048342">
    <property type="entry name" value="DUF1285_C"/>
</dbReference>
<evidence type="ECO:0000259" key="3">
    <source>
        <dbReference type="Pfam" id="PF21028"/>
    </source>
</evidence>
<dbReference type="AlphaFoldDB" id="A0A0D6MJ40"/>
<accession>A0A0D6MJ40</accession>
<proteinExistence type="predicted"/>
<evidence type="ECO:0000313" key="5">
    <source>
        <dbReference type="Proteomes" id="UP000032679"/>
    </source>
</evidence>
<dbReference type="EMBL" id="BALE01000010">
    <property type="protein sequence ID" value="GAN53652.1"/>
    <property type="molecule type" value="Genomic_DNA"/>
</dbReference>
<dbReference type="Gene3D" id="3.10.540.10">
    <property type="entry name" value="duf1285 like domain"/>
    <property type="match status" value="1"/>
</dbReference>
<feature type="domain" description="DUF1285" evidence="2">
    <location>
        <begin position="39"/>
        <end position="92"/>
    </location>
</feature>
<evidence type="ECO:0000256" key="1">
    <source>
        <dbReference type="SAM" id="MobiDB-lite"/>
    </source>
</evidence>
<sequence length="211" mass="23156">MRDERNLMPRQDLSAHGCAKAAPSSVTPAHTPLARRVLPFLIRRDGTWLYRGTPITRKPMVCLFASMLTRDAEGTFWMRTPTESGTIQVEDAPFLAVALDFHGTCGRRQNLCFRTNVDEVVCAGPDHPLLCHWDAPCAEDCAGAVPYLTVRSGEDGMPIQARLTRAVYYELAALAVPGHADGRPCMGVWSQDVFFPLGPMPGAGHDCMDDL</sequence>
<protein>
    <recommendedName>
        <fullName evidence="6">DUF1285 domain-containing protein</fullName>
    </recommendedName>
</protein>